<accession>F8NBP8</accession>
<gene>
    <name evidence="1" type="ORF">Premu_2656</name>
</gene>
<dbReference type="STRING" id="688246.Premu_2656"/>
<dbReference type="EMBL" id="GL945017">
    <property type="protein sequence ID" value="EGN58010.1"/>
    <property type="molecule type" value="Genomic_DNA"/>
</dbReference>
<keyword evidence="2" id="KW-1185">Reference proteome</keyword>
<dbReference type="Proteomes" id="UP000002772">
    <property type="component" value="Unassembled WGS sequence"/>
</dbReference>
<evidence type="ECO:0000313" key="1">
    <source>
        <dbReference type="EMBL" id="EGN58010.1"/>
    </source>
</evidence>
<proteinExistence type="predicted"/>
<reference evidence="2" key="1">
    <citation type="journal article" date="2011" name="Stand. Genomic Sci.">
        <title>Non-contiguous finished genome sequence of the opportunistic oral pathogen Prevotella multisaccharivorax type strain (PPPA20).</title>
        <authorList>
            <person name="Pati A."/>
            <person name="Gronow S."/>
            <person name="Lu M."/>
            <person name="Lapidus A."/>
            <person name="Nolan M."/>
            <person name="Lucas S."/>
            <person name="Hammon N."/>
            <person name="Deshpande S."/>
            <person name="Cheng J.F."/>
            <person name="Tapia R."/>
            <person name="Han C."/>
            <person name="Goodwin L."/>
            <person name="Pitluck S."/>
            <person name="Liolios K."/>
            <person name="Pagani I."/>
            <person name="Mavromatis K."/>
            <person name="Mikhailova N."/>
            <person name="Huntemann M."/>
            <person name="Chen A."/>
            <person name="Palaniappan K."/>
            <person name="Land M."/>
            <person name="Hauser L."/>
            <person name="Detter J.C."/>
            <person name="Brambilla E.M."/>
            <person name="Rohde M."/>
            <person name="Goker M."/>
            <person name="Woyke T."/>
            <person name="Bristow J."/>
            <person name="Eisen J.A."/>
            <person name="Markowitz V."/>
            <person name="Hugenholtz P."/>
            <person name="Kyrpides N.C."/>
            <person name="Klenk H.P."/>
            <person name="Ivanova N."/>
        </authorList>
    </citation>
    <scope>NUCLEOTIDE SEQUENCE [LARGE SCALE GENOMIC DNA]</scope>
    <source>
        <strain evidence="2">DSM 17128</strain>
    </source>
</reference>
<name>F8NBP8_9BACT</name>
<dbReference type="AlphaFoldDB" id="F8NBP8"/>
<protein>
    <submittedName>
        <fullName evidence="1">Uncharacterized protein</fullName>
    </submittedName>
</protein>
<sequence>MYDYSTIPQREYHYFSTIMHFLYPKKMLTK</sequence>
<organism evidence="1 2">
    <name type="scientific">Hallella multisaccharivorax DSM 17128</name>
    <dbReference type="NCBI Taxonomy" id="688246"/>
    <lineage>
        <taxon>Bacteria</taxon>
        <taxon>Pseudomonadati</taxon>
        <taxon>Bacteroidota</taxon>
        <taxon>Bacteroidia</taxon>
        <taxon>Bacteroidales</taxon>
        <taxon>Prevotellaceae</taxon>
        <taxon>Hallella</taxon>
    </lineage>
</organism>
<evidence type="ECO:0000313" key="2">
    <source>
        <dbReference type="Proteomes" id="UP000002772"/>
    </source>
</evidence>
<dbReference type="HOGENOM" id="CLU_3404829_0_0_10"/>